<evidence type="ECO:0000313" key="1">
    <source>
        <dbReference type="EMBL" id="QJF52231.1"/>
    </source>
</evidence>
<dbReference type="InterPro" id="IPR007420">
    <property type="entry name" value="DUF465"/>
</dbReference>
<protein>
    <submittedName>
        <fullName evidence="1">DUF465 domain-containing protein</fullName>
    </submittedName>
</protein>
<name>A0A858SXP4_9RHOB</name>
<evidence type="ECO:0000313" key="2">
    <source>
        <dbReference type="Proteomes" id="UP000503308"/>
    </source>
</evidence>
<reference evidence="1 2" key="1">
    <citation type="submission" date="2020-02" db="EMBL/GenBank/DDBJ databases">
        <title>Genome sequence of Roseobacter ponti.</title>
        <authorList>
            <person name="Hollensteiner J."/>
            <person name="Schneider D."/>
            <person name="Poehlein A."/>
            <person name="Daniel R."/>
        </authorList>
    </citation>
    <scope>NUCLEOTIDE SEQUENCE [LARGE SCALE GENOMIC DNA]</scope>
    <source>
        <strain evidence="1 2">DSM 106830</strain>
    </source>
</reference>
<sequence length="74" mass="8595">MNVQSDLSMKTDEVLRVELAVFRREHRDLDEAIHALAEKGMGDQLTLQRLKKRKLRLKDVIAQIEDRLTPDIIA</sequence>
<dbReference type="Pfam" id="PF04325">
    <property type="entry name" value="DUF465"/>
    <property type="match status" value="1"/>
</dbReference>
<accession>A0A858SXP4</accession>
<dbReference type="EMBL" id="CP048788">
    <property type="protein sequence ID" value="QJF52231.1"/>
    <property type="molecule type" value="Genomic_DNA"/>
</dbReference>
<gene>
    <name evidence="1" type="ORF">G3256_14135</name>
</gene>
<dbReference type="AlphaFoldDB" id="A0A858SXP4"/>
<keyword evidence="2" id="KW-1185">Reference proteome</keyword>
<dbReference type="InterPro" id="IPR038444">
    <property type="entry name" value="DUF465_sf"/>
</dbReference>
<dbReference type="KEGG" id="rpon:G3256_14135"/>
<dbReference type="Proteomes" id="UP000503308">
    <property type="component" value="Chromosome"/>
</dbReference>
<dbReference type="Gene3D" id="6.10.280.50">
    <property type="match status" value="1"/>
</dbReference>
<organism evidence="1 2">
    <name type="scientific">Roseobacter ponti</name>
    <dbReference type="NCBI Taxonomy" id="1891787"/>
    <lineage>
        <taxon>Bacteria</taxon>
        <taxon>Pseudomonadati</taxon>
        <taxon>Pseudomonadota</taxon>
        <taxon>Alphaproteobacteria</taxon>
        <taxon>Rhodobacterales</taxon>
        <taxon>Roseobacteraceae</taxon>
        <taxon>Roseobacter</taxon>
    </lineage>
</organism>
<proteinExistence type="predicted"/>
<dbReference type="RefSeq" id="WP_169641450.1">
    <property type="nucleotide sequence ID" value="NZ_CP048788.1"/>
</dbReference>